<name>A0A182E8R5_ONCOC</name>
<dbReference type="AlphaFoldDB" id="A0A182E8R5"/>
<sequence length="75" mass="8584">MVNTILQIRAWAESKKDLPGKFTGSTGVNILKADQLGPDDPRFNVWAKKRFSRQATSVISNRPYVLHSPYFRHEP</sequence>
<reference evidence="3" key="1">
    <citation type="submission" date="2016-06" db="UniProtKB">
        <authorList>
            <consortium name="WormBaseParasite"/>
        </authorList>
    </citation>
    <scope>IDENTIFICATION</scope>
</reference>
<dbReference type="OrthoDB" id="786951at2759"/>
<keyword evidence="2" id="KW-1185">Reference proteome</keyword>
<dbReference type="EMBL" id="UYRW01000993">
    <property type="protein sequence ID" value="VDK72970.1"/>
    <property type="molecule type" value="Genomic_DNA"/>
</dbReference>
<protein>
    <submittedName>
        <fullName evidence="3">Fructose-bisphosphate aldolase class I</fullName>
    </submittedName>
</protein>
<dbReference type="Proteomes" id="UP000271087">
    <property type="component" value="Unassembled WGS sequence"/>
</dbReference>
<dbReference type="WBParaSite" id="nOo.2.0.1.t04421-RA">
    <property type="protein sequence ID" value="nOo.2.0.1.t04421-RA"/>
    <property type="gene ID" value="nOo.2.0.1.g04421"/>
</dbReference>
<organism evidence="3">
    <name type="scientific">Onchocerca ochengi</name>
    <name type="common">Filarial nematode worm</name>
    <dbReference type="NCBI Taxonomy" id="42157"/>
    <lineage>
        <taxon>Eukaryota</taxon>
        <taxon>Metazoa</taxon>
        <taxon>Ecdysozoa</taxon>
        <taxon>Nematoda</taxon>
        <taxon>Chromadorea</taxon>
        <taxon>Rhabditida</taxon>
        <taxon>Spirurina</taxon>
        <taxon>Spiruromorpha</taxon>
        <taxon>Filarioidea</taxon>
        <taxon>Onchocercidae</taxon>
        <taxon>Onchocerca</taxon>
    </lineage>
</organism>
<proteinExistence type="predicted"/>
<evidence type="ECO:0000313" key="3">
    <source>
        <dbReference type="WBParaSite" id="nOo.2.0.1.t04421-RA"/>
    </source>
</evidence>
<evidence type="ECO:0000313" key="2">
    <source>
        <dbReference type="Proteomes" id="UP000271087"/>
    </source>
</evidence>
<accession>A0A182E8R5</accession>
<reference evidence="1 2" key="2">
    <citation type="submission" date="2018-08" db="EMBL/GenBank/DDBJ databases">
        <authorList>
            <person name="Laetsch R D."/>
            <person name="Stevens L."/>
            <person name="Kumar S."/>
            <person name="Blaxter L. M."/>
        </authorList>
    </citation>
    <scope>NUCLEOTIDE SEQUENCE [LARGE SCALE GENOMIC DNA]</scope>
</reference>
<evidence type="ECO:0000313" key="1">
    <source>
        <dbReference type="EMBL" id="VDK72970.1"/>
    </source>
</evidence>
<gene>
    <name evidence="1" type="ORF">NOO_LOCUS4421</name>
</gene>